<dbReference type="SFLD" id="SFLDG01020">
    <property type="entry name" value="Terpene_Cyclase_Like_2"/>
    <property type="match status" value="2"/>
</dbReference>
<feature type="region of interest" description="Disordered" evidence="3">
    <location>
        <begin position="15"/>
        <end position="37"/>
    </location>
</feature>
<protein>
    <recommendedName>
        <fullName evidence="2">Terpene synthase</fullName>
        <ecNumber evidence="2">4.2.3.-</ecNumber>
    </recommendedName>
</protein>
<dbReference type="RefSeq" id="WP_184795536.1">
    <property type="nucleotide sequence ID" value="NZ_JACHMY010000001.1"/>
</dbReference>
<evidence type="ECO:0000256" key="2">
    <source>
        <dbReference type="RuleBase" id="RU366034"/>
    </source>
</evidence>
<dbReference type="SFLD" id="SFLDS00005">
    <property type="entry name" value="Isoprenoid_Synthase_Type_I"/>
    <property type="match status" value="2"/>
</dbReference>
<keyword evidence="1 2" id="KW-0456">Lyase</keyword>
<dbReference type="PANTHER" id="PTHR35201">
    <property type="entry name" value="TERPENE SYNTHASE"/>
    <property type="match status" value="1"/>
</dbReference>
<accession>A0A7W9J5E9</accession>
<dbReference type="SUPFAM" id="SSF48576">
    <property type="entry name" value="Terpenoid synthases"/>
    <property type="match status" value="2"/>
</dbReference>
<dbReference type="Gene3D" id="1.10.600.10">
    <property type="entry name" value="Farnesyl Diphosphate Synthase"/>
    <property type="match status" value="2"/>
</dbReference>
<evidence type="ECO:0000313" key="4">
    <source>
        <dbReference type="EMBL" id="MBB5835961.1"/>
    </source>
</evidence>
<comment type="cofactor">
    <cofactor evidence="2">
        <name>Mg(2+)</name>
        <dbReference type="ChEBI" id="CHEBI:18420"/>
    </cofactor>
</comment>
<sequence length="774" mass="86744">MAVPSPPGAAARLVSRVGRDATDEPGGPPPGATQQPYQLPDFYVPYPARLNPHLEQAREHSRAWAYAFDMIDVPQAGKAIWDLHDFESHDYALLCAYTHPDASAAALDLVTDWYVWVFYFDDHFLELYKKTQDTAGAKAYLDRLNAFMPVEGPITETPENPVERGLADLWNRTIPSMSAGWRRRFVDTTEALLAESLWELSNITAGRLANPIEYVEMRRKVGGAPWSANLVEYAVQAEVPDEVAHLRPMKVLSDTFSDAVHLRNDLFSYQREVETEGELNNGVLVVERFLGCSPQRAADLVNDILTSRLHQFENTALTEVPPLLEEHAVGPQGRLDVLSYVKGLQDWQSGGHEWHLRSSRYMNDGGQAATLGPSAFLDGPKGLGTSAVRILQSLVTSAPYRIRTHTHRPYEVVEPYTPPELYMPYQAKMSPYLERARANVLEWGERVGITDGLVWDRHLLEIADLALCAGGIHPDADPDALDISTQWLAWGTYADDYYPVVYGRTHDLAGAKVANQRLSALMPLDLSLGIVPVNGLERALSDLWLRTAGPMTPEARTSFKEAIDSMTDSWLWELANQAQHRTPDPVDYLEMRRRTFGSDLTMSLCRLGHGRTVPPKIYRTRPIRALENAAADYACLLNDVFSYRKEIQYEGELHNGVLVVRNFLDCDLPTAFATVNALMTARMRQFEQLVAVDLPVLFDDYDLDENARRVLTGYAEELQNWMSGILVWHQGCGRYDEAEQLHVPRKLLGGTSEVGRSALRIPRPAGAKRLEGAL</sequence>
<dbReference type="GO" id="GO:0010333">
    <property type="term" value="F:terpene synthase activity"/>
    <property type="evidence" value="ECO:0007669"/>
    <property type="project" value="InterPro"/>
</dbReference>
<comment type="caution">
    <text evidence="4">The sequence shown here is derived from an EMBL/GenBank/DDBJ whole genome shotgun (WGS) entry which is preliminary data.</text>
</comment>
<keyword evidence="2" id="KW-0460">Magnesium</keyword>
<evidence type="ECO:0000313" key="5">
    <source>
        <dbReference type="Proteomes" id="UP000549971"/>
    </source>
</evidence>
<keyword evidence="2" id="KW-0479">Metal-binding</keyword>
<name>A0A7W9J5E9_9ACTN</name>
<evidence type="ECO:0000256" key="3">
    <source>
        <dbReference type="SAM" id="MobiDB-lite"/>
    </source>
</evidence>
<dbReference type="PANTHER" id="PTHR35201:SF4">
    <property type="entry name" value="BETA-PINACENE SYNTHASE-RELATED"/>
    <property type="match status" value="1"/>
</dbReference>
<dbReference type="EMBL" id="JACHMY010000001">
    <property type="protein sequence ID" value="MBB5835961.1"/>
    <property type="molecule type" value="Genomic_DNA"/>
</dbReference>
<evidence type="ECO:0000256" key="1">
    <source>
        <dbReference type="ARBA" id="ARBA00023239"/>
    </source>
</evidence>
<dbReference type="AlphaFoldDB" id="A0A7W9J5E9"/>
<dbReference type="InterPro" id="IPR034686">
    <property type="entry name" value="Terpene_cyclase-like_2"/>
</dbReference>
<dbReference type="EC" id="4.2.3.-" evidence="2"/>
<proteinExistence type="inferred from homology"/>
<reference evidence="4 5" key="1">
    <citation type="submission" date="2020-08" db="EMBL/GenBank/DDBJ databases">
        <title>Sequencing the genomes of 1000 actinobacteria strains.</title>
        <authorList>
            <person name="Klenk H.-P."/>
        </authorList>
    </citation>
    <scope>NUCLEOTIDE SEQUENCE [LARGE SCALE GENOMIC DNA]</scope>
    <source>
        <strain evidence="4 5">DSM 28967</strain>
    </source>
</reference>
<dbReference type="Pfam" id="PF19086">
    <property type="entry name" value="Terpene_syn_C_2"/>
    <property type="match status" value="2"/>
</dbReference>
<dbReference type="InterPro" id="IPR008949">
    <property type="entry name" value="Isoprenoid_synthase_dom_sf"/>
</dbReference>
<dbReference type="Proteomes" id="UP000549971">
    <property type="component" value="Unassembled WGS sequence"/>
</dbReference>
<gene>
    <name evidence="4" type="ORF">HDA39_002695</name>
</gene>
<organism evidence="4 5">
    <name type="scientific">Kribbella italica</name>
    <dbReference type="NCBI Taxonomy" id="1540520"/>
    <lineage>
        <taxon>Bacteria</taxon>
        <taxon>Bacillati</taxon>
        <taxon>Actinomycetota</taxon>
        <taxon>Actinomycetes</taxon>
        <taxon>Propionibacteriales</taxon>
        <taxon>Kribbellaceae</taxon>
        <taxon>Kribbella</taxon>
    </lineage>
</organism>
<comment type="similarity">
    <text evidence="2">Belongs to the terpene synthase family.</text>
</comment>
<dbReference type="GO" id="GO:0046872">
    <property type="term" value="F:metal ion binding"/>
    <property type="evidence" value="ECO:0007669"/>
    <property type="project" value="UniProtKB-KW"/>
</dbReference>
<keyword evidence="5" id="KW-1185">Reference proteome</keyword>